<dbReference type="Proteomes" id="UP000250125">
    <property type="component" value="Chromosome"/>
</dbReference>
<keyword evidence="2" id="KW-0131">Cell cycle</keyword>
<organism evidence="2 3">
    <name type="scientific">Thermococcus siculi</name>
    <dbReference type="NCBI Taxonomy" id="72803"/>
    <lineage>
        <taxon>Archaea</taxon>
        <taxon>Methanobacteriati</taxon>
        <taxon>Methanobacteriota</taxon>
        <taxon>Thermococci</taxon>
        <taxon>Thermococcales</taxon>
        <taxon>Thermococcaceae</taxon>
        <taxon>Thermococcus</taxon>
    </lineage>
</organism>
<sequence length="170" mass="18509">MKKLIGNVLLTVGLVGGAITAARIPPMWGGLAASLAVMGAGIFLRRQGAREELHRAAESGTGGVKELERLLTDALARIEGLMEAPGEKVVAELTKILEELDEFAEKAQPLRIEGLMAYGKVMSVFSRGERALNRAWSAFADGYEKEGRRYLRYGYEDLKETLMAVKALKA</sequence>
<dbReference type="GO" id="GO:0051301">
    <property type="term" value="P:cell division"/>
    <property type="evidence" value="ECO:0007669"/>
    <property type="project" value="UniProtKB-KW"/>
</dbReference>
<reference evidence="2 3" key="1">
    <citation type="submission" date="2016-04" db="EMBL/GenBank/DDBJ databases">
        <title>Complete genome sequence of Thermococcus siculi type strain RG-20.</title>
        <authorList>
            <person name="Oger P.M."/>
        </authorList>
    </citation>
    <scope>NUCLEOTIDE SEQUENCE [LARGE SCALE GENOMIC DNA]</scope>
    <source>
        <strain evidence="2 3">RG-20</strain>
    </source>
</reference>
<dbReference type="EMBL" id="CP015103">
    <property type="protein sequence ID" value="ASJ08195.1"/>
    <property type="molecule type" value="Genomic_DNA"/>
</dbReference>
<keyword evidence="3" id="KW-1185">Reference proteome</keyword>
<dbReference type="AlphaFoldDB" id="A0A2Z2MKM8"/>
<protein>
    <submittedName>
        <fullName evidence="2">Cell division protein</fullName>
    </submittedName>
</protein>
<keyword evidence="1" id="KW-1133">Transmembrane helix</keyword>
<keyword evidence="1" id="KW-0812">Transmembrane</keyword>
<keyword evidence="1" id="KW-0472">Membrane</keyword>
<proteinExistence type="predicted"/>
<name>A0A2Z2MKM8_9EURY</name>
<keyword evidence="2" id="KW-0132">Cell division</keyword>
<evidence type="ECO:0000313" key="2">
    <source>
        <dbReference type="EMBL" id="ASJ08195.1"/>
    </source>
</evidence>
<dbReference type="OrthoDB" id="93249at2157"/>
<dbReference type="KEGG" id="tsl:A3L11_02715"/>
<evidence type="ECO:0000313" key="3">
    <source>
        <dbReference type="Proteomes" id="UP000250125"/>
    </source>
</evidence>
<gene>
    <name evidence="2" type="ORF">A3L11_02715</name>
</gene>
<evidence type="ECO:0000256" key="1">
    <source>
        <dbReference type="SAM" id="Phobius"/>
    </source>
</evidence>
<accession>A0A2Z2MKM8</accession>
<feature type="transmembrane region" description="Helical" evidence="1">
    <location>
        <begin position="27"/>
        <end position="44"/>
    </location>
</feature>